<gene>
    <name evidence="1" type="ORF">IMG5_003430</name>
</gene>
<sequence>MENIFQKNNLDIIKGLIEQTDTHLEFSTFYHDLVCSIDECEGGFTQPLILFDHFESFLDFIDAKYNDLFGICIKLLNILMENNETLFPQKNIDMLQAIFPDITNSQLTLETFQFLEELYQDSEYFIDLQTEIFRFFNLHFLKAKNVIFNFEKRYFELNLLIGNELKVAQLTKKIFALKSNIQLLEKLLRQNIQGFVSKVRLFQKMLKKSSNFLKDYGLHAIFLPFENIISFTKLVGDANFLNGLELMKIKELVIEFIFIRDLFTTVMLSPQIPRKLDQFQSNALLEKAKSIPEGKLFGKIEDIFEKYEKQLANKEYTQIYNPVNINNNYYQFYKRLINEIDFLSQKDQASELIMNSPLYQLHYQQTKLKNFCKISNIFLNYFLKQTLKPNLIYPFNKQKTSDYYSYNNMCNNIKLLNRLLIFDTKLFQNLIREYIEESVQNKELFVSILQKVSYNMPLLFSLVKNYETNFEDNTLRRIGDLCVEFLQFFRYLAEEQHEYLQNIIGEQGILLKMIGLSELLFKSWQIDILTNKSFIQNQIMEGGITQTFVKLFTYSMINLAEMHLGPCTLNQIQTVNLFTQQKIWPIIIKLLVNKTSKYTSTQETIRVYVLELIISLLEGQNSDILESINSFVNYKILEETFIQTFKSIVKTYLKMDIHESSSSIVNLYHIQELLIQMYKNQLGENLHQSVLQEKNLPIKIIVSILKILNIYKTISKEVETYLNFYKKRKTDKQNYKSTYNGIITTGFKFLDGIIAEIELVNNQNKLQTYQYILPPQCFYLSHETKIQFMEQVDRSNNGAKLGCMIEKLEDFIIEMEENKYIYQKYQTYLTSLLNFTMFSYDHSNPVFLYLYQSF</sequence>
<organism evidence="1 2">
    <name type="scientific">Ichthyophthirius multifiliis</name>
    <name type="common">White spot disease agent</name>
    <name type="synonym">Ich</name>
    <dbReference type="NCBI Taxonomy" id="5932"/>
    <lineage>
        <taxon>Eukaryota</taxon>
        <taxon>Sar</taxon>
        <taxon>Alveolata</taxon>
        <taxon>Ciliophora</taxon>
        <taxon>Intramacronucleata</taxon>
        <taxon>Oligohymenophorea</taxon>
        <taxon>Hymenostomatida</taxon>
        <taxon>Ophryoglenina</taxon>
        <taxon>Ichthyophthirius</taxon>
    </lineage>
</organism>
<proteinExistence type="predicted"/>
<dbReference type="RefSeq" id="XP_004040014.1">
    <property type="nucleotide sequence ID" value="XM_004039966.1"/>
</dbReference>
<reference evidence="1 2" key="1">
    <citation type="submission" date="2011-07" db="EMBL/GenBank/DDBJ databases">
        <authorList>
            <person name="Coyne R."/>
            <person name="Brami D."/>
            <person name="Johnson J."/>
            <person name="Hostetler J."/>
            <person name="Hannick L."/>
            <person name="Clark T."/>
            <person name="Cassidy-Hanley D."/>
            <person name="Inman J."/>
        </authorList>
    </citation>
    <scope>NUCLEOTIDE SEQUENCE [LARGE SCALE GENOMIC DNA]</scope>
    <source>
        <strain evidence="1 2">G5</strain>
    </source>
</reference>
<dbReference type="OrthoDB" id="299843at2759"/>
<name>G0QJA1_ICHMU</name>
<protein>
    <submittedName>
        <fullName evidence="1">Uncharacterized protein</fullName>
    </submittedName>
</protein>
<dbReference type="eggNOG" id="KOG3533">
    <property type="taxonomic scope" value="Eukaryota"/>
</dbReference>
<dbReference type="GeneID" id="14910910"/>
<dbReference type="STRING" id="857967.G0QJA1"/>
<dbReference type="InParanoid" id="G0QJA1"/>
<accession>G0QJA1</accession>
<dbReference type="AlphaFoldDB" id="G0QJA1"/>
<keyword evidence="2" id="KW-1185">Reference proteome</keyword>
<evidence type="ECO:0000313" key="1">
    <source>
        <dbReference type="EMBL" id="EGR34710.1"/>
    </source>
</evidence>
<dbReference type="Proteomes" id="UP000008983">
    <property type="component" value="Unassembled WGS sequence"/>
</dbReference>
<evidence type="ECO:0000313" key="2">
    <source>
        <dbReference type="Proteomes" id="UP000008983"/>
    </source>
</evidence>
<dbReference type="EMBL" id="GL983053">
    <property type="protein sequence ID" value="EGR34710.1"/>
    <property type="molecule type" value="Genomic_DNA"/>
</dbReference>